<evidence type="ECO:0000313" key="1">
    <source>
        <dbReference type="EMBL" id="CAK8688112.1"/>
    </source>
</evidence>
<protein>
    <recommendedName>
        <fullName evidence="3">HAT C-terminal dimerisation domain-containing protein</fullName>
    </recommendedName>
</protein>
<reference evidence="1 2" key="1">
    <citation type="submission" date="2024-02" db="EMBL/GenBank/DDBJ databases">
        <authorList>
            <person name="Daric V."/>
            <person name="Darras S."/>
        </authorList>
    </citation>
    <scope>NUCLEOTIDE SEQUENCE [LARGE SCALE GENOMIC DNA]</scope>
</reference>
<dbReference type="EMBL" id="CAWYQH010000108">
    <property type="protein sequence ID" value="CAK8688112.1"/>
    <property type="molecule type" value="Genomic_DNA"/>
</dbReference>
<evidence type="ECO:0000313" key="2">
    <source>
        <dbReference type="Proteomes" id="UP001642483"/>
    </source>
</evidence>
<proteinExistence type="predicted"/>
<evidence type="ECO:0008006" key="3">
    <source>
        <dbReference type="Google" id="ProtNLM"/>
    </source>
</evidence>
<organism evidence="1 2">
    <name type="scientific">Clavelina lepadiformis</name>
    <name type="common">Light-bulb sea squirt</name>
    <name type="synonym">Ascidia lepadiformis</name>
    <dbReference type="NCBI Taxonomy" id="159417"/>
    <lineage>
        <taxon>Eukaryota</taxon>
        <taxon>Metazoa</taxon>
        <taxon>Chordata</taxon>
        <taxon>Tunicata</taxon>
        <taxon>Ascidiacea</taxon>
        <taxon>Aplousobranchia</taxon>
        <taxon>Clavelinidae</taxon>
        <taxon>Clavelina</taxon>
    </lineage>
</organism>
<dbReference type="Proteomes" id="UP001642483">
    <property type="component" value="Unassembled WGS sequence"/>
</dbReference>
<comment type="caution">
    <text evidence="1">The sequence shown here is derived from an EMBL/GenBank/DDBJ whole genome shotgun (WGS) entry which is preliminary data.</text>
</comment>
<sequence length="159" mass="18057">MASMLGSTYTCEQIFSSMKFTKSKLRSRSANTPRGEAFVIEEDDENEFYMFASQKNLDILKNCANWFCDGTFDVAPLGYQLYTIHALVDENRTVPLLPSGRNSRLPFPFWPMANSASFQERIIALKDGTMRSASVSHYPIRRFEDSSKKLSGKKVPTKC</sequence>
<keyword evidence="2" id="KW-1185">Reference proteome</keyword>
<gene>
    <name evidence="1" type="ORF">CVLEPA_LOCUS20146</name>
</gene>
<accession>A0ABP0G8I8</accession>
<name>A0ABP0G8I8_CLALP</name>